<keyword evidence="11" id="KW-1185">Reference proteome</keyword>
<dbReference type="Pfam" id="PF00560">
    <property type="entry name" value="LRR_1"/>
    <property type="match status" value="3"/>
</dbReference>
<dbReference type="AlphaFoldDB" id="A0AAD8J0B7"/>
<dbReference type="InterPro" id="IPR046956">
    <property type="entry name" value="RLP23-like"/>
</dbReference>
<keyword evidence="6 9" id="KW-1133">Transmembrane helix</keyword>
<keyword evidence="2" id="KW-0433">Leucine-rich repeat</keyword>
<dbReference type="PANTHER" id="PTHR48063:SF98">
    <property type="entry name" value="LRR RECEPTOR-LIKE SERINE_THREONINE-PROTEIN KINASE FLS2"/>
    <property type="match status" value="1"/>
</dbReference>
<evidence type="ECO:0000256" key="2">
    <source>
        <dbReference type="ARBA" id="ARBA00022614"/>
    </source>
</evidence>
<accession>A0AAD8J0B7</accession>
<feature type="transmembrane region" description="Helical" evidence="9">
    <location>
        <begin position="12"/>
        <end position="32"/>
    </location>
</feature>
<keyword evidence="8" id="KW-0325">Glycoprotein</keyword>
<proteinExistence type="predicted"/>
<evidence type="ECO:0000256" key="5">
    <source>
        <dbReference type="ARBA" id="ARBA00022737"/>
    </source>
</evidence>
<dbReference type="FunFam" id="3.80.10.10:FF:000041">
    <property type="entry name" value="LRR receptor-like serine/threonine-protein kinase ERECTA"/>
    <property type="match status" value="1"/>
</dbReference>
<protein>
    <submittedName>
        <fullName evidence="10">Uncharacterized protein</fullName>
    </submittedName>
</protein>
<evidence type="ECO:0000256" key="3">
    <source>
        <dbReference type="ARBA" id="ARBA00022692"/>
    </source>
</evidence>
<keyword evidence="5" id="KW-0677">Repeat</keyword>
<dbReference type="SUPFAM" id="SSF52047">
    <property type="entry name" value="RNI-like"/>
    <property type="match status" value="1"/>
</dbReference>
<dbReference type="SUPFAM" id="SSF52058">
    <property type="entry name" value="L domain-like"/>
    <property type="match status" value="1"/>
</dbReference>
<dbReference type="InterPro" id="IPR032675">
    <property type="entry name" value="LRR_dom_sf"/>
</dbReference>
<evidence type="ECO:0000256" key="7">
    <source>
        <dbReference type="ARBA" id="ARBA00023136"/>
    </source>
</evidence>
<dbReference type="Proteomes" id="UP001237642">
    <property type="component" value="Unassembled WGS sequence"/>
</dbReference>
<evidence type="ECO:0000256" key="9">
    <source>
        <dbReference type="SAM" id="Phobius"/>
    </source>
</evidence>
<evidence type="ECO:0000313" key="11">
    <source>
        <dbReference type="Proteomes" id="UP001237642"/>
    </source>
</evidence>
<evidence type="ECO:0000256" key="4">
    <source>
        <dbReference type="ARBA" id="ARBA00022729"/>
    </source>
</evidence>
<dbReference type="PANTHER" id="PTHR48063">
    <property type="entry name" value="LRR RECEPTOR-LIKE KINASE"/>
    <property type="match status" value="1"/>
</dbReference>
<dbReference type="FunFam" id="3.80.10.10:FF:001678">
    <property type="entry name" value="Calmodulin-binding receptor kinase CaMRLK"/>
    <property type="match status" value="1"/>
</dbReference>
<reference evidence="10" key="1">
    <citation type="submission" date="2023-02" db="EMBL/GenBank/DDBJ databases">
        <title>Genome of toxic invasive species Heracleum sosnowskyi carries increased number of genes despite the absence of recent whole-genome duplications.</title>
        <authorList>
            <person name="Schelkunov M."/>
            <person name="Shtratnikova V."/>
            <person name="Makarenko M."/>
            <person name="Klepikova A."/>
            <person name="Omelchenko D."/>
            <person name="Novikova G."/>
            <person name="Obukhova E."/>
            <person name="Bogdanov V."/>
            <person name="Penin A."/>
            <person name="Logacheva M."/>
        </authorList>
    </citation>
    <scope>NUCLEOTIDE SEQUENCE</scope>
    <source>
        <strain evidence="10">Hsosn_3</strain>
        <tissue evidence="10">Leaf</tissue>
    </source>
</reference>
<keyword evidence="7 9" id="KW-0472">Membrane</keyword>
<evidence type="ECO:0000313" key="10">
    <source>
        <dbReference type="EMBL" id="KAK1394258.1"/>
    </source>
</evidence>
<keyword evidence="3 9" id="KW-0812">Transmembrane</keyword>
<keyword evidence="4" id="KW-0732">Signal</keyword>
<comment type="subcellular location">
    <subcellularLocation>
        <location evidence="1">Membrane</location>
        <topology evidence="1">Single-pass type I membrane protein</topology>
    </subcellularLocation>
</comment>
<comment type="caution">
    <text evidence="10">The sequence shown here is derived from an EMBL/GenBank/DDBJ whole genome shotgun (WGS) entry which is preliminary data.</text>
</comment>
<sequence length="407" mass="45275">MGKQTRYSTSLYVSFPIPMFIGSLTSLTYLGLSNNRFSGAISNQLTNLSKLNHLDLGYNIFDSSPIPKFIATFTSLRYLGLSRSHFTGEIPHQLGNLSKLQHLDLGHSGVLEGGIFGWLFNLSSLTELDLSGIDIGTANDWVTLIQRLPLLSFLQLNSCKLTNSRSASFSTNMSSPISILYLRQNFISSSIFGWLSNFSDSLVSLDLGKNQLRGEIPESFGRMTLISSLELRENQLQGVVPNSFRNLSSLQYIDFSSNRLTGNLQDLLNVFAEDTLEVLKIRDNQITGSLPDLTQFSSLLDLDVASNKLNGYLPKRFEHNSVLFSLDLSYNSLTGSLPNFRGFSSLYDLYLNDNNFFGSLPDFTGCSSLYSLVLRGNQFTEWETQSIGQLANLNLLDVSKNVIGTFE</sequence>
<gene>
    <name evidence="10" type="ORF">POM88_013314</name>
</gene>
<reference evidence="10" key="2">
    <citation type="submission" date="2023-05" db="EMBL/GenBank/DDBJ databases">
        <authorList>
            <person name="Schelkunov M.I."/>
        </authorList>
    </citation>
    <scope>NUCLEOTIDE SEQUENCE</scope>
    <source>
        <strain evidence="10">Hsosn_3</strain>
        <tissue evidence="10">Leaf</tissue>
    </source>
</reference>
<dbReference type="InterPro" id="IPR001611">
    <property type="entry name" value="Leu-rich_rpt"/>
</dbReference>
<dbReference type="Gene3D" id="3.80.10.10">
    <property type="entry name" value="Ribonuclease Inhibitor"/>
    <property type="match status" value="4"/>
</dbReference>
<evidence type="ECO:0000256" key="1">
    <source>
        <dbReference type="ARBA" id="ARBA00004479"/>
    </source>
</evidence>
<dbReference type="Pfam" id="PF13855">
    <property type="entry name" value="LRR_8"/>
    <property type="match status" value="1"/>
</dbReference>
<organism evidence="10 11">
    <name type="scientific">Heracleum sosnowskyi</name>
    <dbReference type="NCBI Taxonomy" id="360622"/>
    <lineage>
        <taxon>Eukaryota</taxon>
        <taxon>Viridiplantae</taxon>
        <taxon>Streptophyta</taxon>
        <taxon>Embryophyta</taxon>
        <taxon>Tracheophyta</taxon>
        <taxon>Spermatophyta</taxon>
        <taxon>Magnoliopsida</taxon>
        <taxon>eudicotyledons</taxon>
        <taxon>Gunneridae</taxon>
        <taxon>Pentapetalae</taxon>
        <taxon>asterids</taxon>
        <taxon>campanulids</taxon>
        <taxon>Apiales</taxon>
        <taxon>Apiaceae</taxon>
        <taxon>Apioideae</taxon>
        <taxon>apioid superclade</taxon>
        <taxon>Tordylieae</taxon>
        <taxon>Tordyliinae</taxon>
        <taxon>Heracleum</taxon>
    </lineage>
</organism>
<evidence type="ECO:0000256" key="6">
    <source>
        <dbReference type="ARBA" id="ARBA00022989"/>
    </source>
</evidence>
<evidence type="ECO:0000256" key="8">
    <source>
        <dbReference type="ARBA" id="ARBA00023180"/>
    </source>
</evidence>
<name>A0AAD8J0B7_9APIA</name>
<dbReference type="EMBL" id="JAUIZM010000003">
    <property type="protein sequence ID" value="KAK1394258.1"/>
    <property type="molecule type" value="Genomic_DNA"/>
</dbReference>
<dbReference type="GO" id="GO:0016020">
    <property type="term" value="C:membrane"/>
    <property type="evidence" value="ECO:0007669"/>
    <property type="project" value="UniProtKB-SubCell"/>
</dbReference>